<dbReference type="SUPFAM" id="SSF48264">
    <property type="entry name" value="Cytochrome P450"/>
    <property type="match status" value="1"/>
</dbReference>
<dbReference type="InterPro" id="IPR036396">
    <property type="entry name" value="Cyt_P450_sf"/>
</dbReference>
<keyword evidence="3" id="KW-1185">Reference proteome</keyword>
<organism evidence="2">
    <name type="scientific">Rosellinia necatrix</name>
    <name type="common">White root-rot fungus</name>
    <dbReference type="NCBI Taxonomy" id="77044"/>
    <lineage>
        <taxon>Eukaryota</taxon>
        <taxon>Fungi</taxon>
        <taxon>Dikarya</taxon>
        <taxon>Ascomycota</taxon>
        <taxon>Pezizomycotina</taxon>
        <taxon>Sordariomycetes</taxon>
        <taxon>Xylariomycetidae</taxon>
        <taxon>Xylariales</taxon>
        <taxon>Xylariaceae</taxon>
        <taxon>Rosellinia</taxon>
    </lineage>
</organism>
<dbReference type="OrthoDB" id="3945418at2759"/>
<evidence type="ECO:0000256" key="1">
    <source>
        <dbReference type="SAM" id="MobiDB-lite"/>
    </source>
</evidence>
<evidence type="ECO:0000313" key="2">
    <source>
        <dbReference type="EMBL" id="GAW26814.1"/>
    </source>
</evidence>
<sequence length="105" mass="11626">MVGPITRINPNEVHLGDPEMLDVISPGTGRRTNKPEAVGKRTGIPNSMVATVDHGMHQRRRNSVNAFFSTAFIRRLGLTTQKHMESMLIKIAEYGRSGSSVQLVR</sequence>
<reference evidence="2" key="1">
    <citation type="submission" date="2016-03" db="EMBL/GenBank/DDBJ databases">
        <title>Draft genome sequence of Rosellinia necatrix.</title>
        <authorList>
            <person name="Kanematsu S."/>
        </authorList>
    </citation>
    <scope>NUCLEOTIDE SEQUENCE [LARGE SCALE GENOMIC DNA]</scope>
    <source>
        <strain evidence="2">W97</strain>
    </source>
</reference>
<dbReference type="GO" id="GO:0020037">
    <property type="term" value="F:heme binding"/>
    <property type="evidence" value="ECO:0007669"/>
    <property type="project" value="InterPro"/>
</dbReference>
<dbReference type="GO" id="GO:0005506">
    <property type="term" value="F:iron ion binding"/>
    <property type="evidence" value="ECO:0007669"/>
    <property type="project" value="InterPro"/>
</dbReference>
<feature type="region of interest" description="Disordered" evidence="1">
    <location>
        <begin position="23"/>
        <end position="42"/>
    </location>
</feature>
<dbReference type="Gene3D" id="1.10.630.10">
    <property type="entry name" value="Cytochrome P450"/>
    <property type="match status" value="1"/>
</dbReference>
<evidence type="ECO:0000313" key="3">
    <source>
        <dbReference type="Proteomes" id="UP000054516"/>
    </source>
</evidence>
<dbReference type="EMBL" id="DF977495">
    <property type="protein sequence ID" value="GAW26814.1"/>
    <property type="molecule type" value="Genomic_DNA"/>
</dbReference>
<dbReference type="Proteomes" id="UP000054516">
    <property type="component" value="Unassembled WGS sequence"/>
</dbReference>
<name>A0A1S8A9L3_ROSNE</name>
<dbReference type="GO" id="GO:0004497">
    <property type="term" value="F:monooxygenase activity"/>
    <property type="evidence" value="ECO:0007669"/>
    <property type="project" value="InterPro"/>
</dbReference>
<dbReference type="GO" id="GO:0016705">
    <property type="term" value="F:oxidoreductase activity, acting on paired donors, with incorporation or reduction of molecular oxygen"/>
    <property type="evidence" value="ECO:0007669"/>
    <property type="project" value="InterPro"/>
</dbReference>
<dbReference type="STRING" id="77044.A0A1S8A9L3"/>
<dbReference type="AlphaFoldDB" id="A0A1S8A9L3"/>
<gene>
    <name evidence="2" type="ORF">SAMD00023353_5000830</name>
</gene>
<protein>
    <submittedName>
        <fullName evidence="2">Putative cytochrome p450</fullName>
    </submittedName>
</protein>
<proteinExistence type="predicted"/>
<accession>A0A1S8A9L3</accession>